<dbReference type="InterPro" id="IPR024080">
    <property type="entry name" value="Neurolysin/TOP_N"/>
</dbReference>
<accession>A0A9W7XRU3</accession>
<dbReference type="EMBL" id="JANBOI010004277">
    <property type="protein sequence ID" value="KAJ1717892.1"/>
    <property type="molecule type" value="Genomic_DNA"/>
</dbReference>
<sequence length="105" mass="11717">MASRLQRLARGAALGFRRAPGEIEASVRALIDRERQVHDQVAAQRSPTFASTIARLAQLENDTTAESAVVTFLQNVDSDKRVRDASSDAERELRSFRMASLMRED</sequence>
<dbReference type="Proteomes" id="UP001143981">
    <property type="component" value="Unassembled WGS sequence"/>
</dbReference>
<dbReference type="GO" id="GO:0004222">
    <property type="term" value="F:metalloendopeptidase activity"/>
    <property type="evidence" value="ECO:0007669"/>
    <property type="project" value="UniProtKB-EC"/>
</dbReference>
<gene>
    <name evidence="1" type="primary">PRD1_15</name>
    <name evidence="1" type="ORF">LPJ61_007074</name>
</gene>
<comment type="caution">
    <text evidence="1">The sequence shown here is derived from an EMBL/GenBank/DDBJ whole genome shotgun (WGS) entry which is preliminary data.</text>
</comment>
<reference evidence="1" key="1">
    <citation type="submission" date="2022-07" db="EMBL/GenBank/DDBJ databases">
        <title>Phylogenomic reconstructions and comparative analyses of Kickxellomycotina fungi.</title>
        <authorList>
            <person name="Reynolds N.K."/>
            <person name="Stajich J.E."/>
            <person name="Barry K."/>
            <person name="Grigoriev I.V."/>
            <person name="Crous P."/>
            <person name="Smith M.E."/>
        </authorList>
    </citation>
    <scope>NUCLEOTIDE SEQUENCE</scope>
    <source>
        <strain evidence="1">BCRC 34381</strain>
    </source>
</reference>
<evidence type="ECO:0000313" key="2">
    <source>
        <dbReference type="Proteomes" id="UP001143981"/>
    </source>
</evidence>
<keyword evidence="1" id="KW-0378">Hydrolase</keyword>
<protein>
    <submittedName>
        <fullName evidence="1">Metalloendopeptidase</fullName>
        <ecNumber evidence="1">3.4.24.37</ecNumber>
    </submittedName>
</protein>
<organism evidence="1 2">
    <name type="scientific">Coemansia biformis</name>
    <dbReference type="NCBI Taxonomy" id="1286918"/>
    <lineage>
        <taxon>Eukaryota</taxon>
        <taxon>Fungi</taxon>
        <taxon>Fungi incertae sedis</taxon>
        <taxon>Zoopagomycota</taxon>
        <taxon>Kickxellomycotina</taxon>
        <taxon>Kickxellomycetes</taxon>
        <taxon>Kickxellales</taxon>
        <taxon>Kickxellaceae</taxon>
        <taxon>Coemansia</taxon>
    </lineage>
</organism>
<keyword evidence="2" id="KW-1185">Reference proteome</keyword>
<dbReference type="EC" id="3.4.24.37" evidence="1"/>
<proteinExistence type="predicted"/>
<dbReference type="Gene3D" id="1.20.1050.40">
    <property type="entry name" value="Endopeptidase. Chain P, domain 1"/>
    <property type="match status" value="1"/>
</dbReference>
<dbReference type="OrthoDB" id="534666at2759"/>
<feature type="non-terminal residue" evidence="1">
    <location>
        <position position="105"/>
    </location>
</feature>
<evidence type="ECO:0000313" key="1">
    <source>
        <dbReference type="EMBL" id="KAJ1717892.1"/>
    </source>
</evidence>
<name>A0A9W7XRU3_9FUNG</name>
<dbReference type="AlphaFoldDB" id="A0A9W7XRU3"/>